<evidence type="ECO:0000256" key="2">
    <source>
        <dbReference type="ARBA" id="ARBA00022801"/>
    </source>
</evidence>
<dbReference type="AlphaFoldDB" id="A0A1I8ERL5"/>
<name>A0A1I8ERL5_WUCBA</name>
<dbReference type="WBParaSite" id="maker-PairedContig_4258-snap-gene-0.12-mRNA-1">
    <property type="protein sequence ID" value="maker-PairedContig_4258-snap-gene-0.12-mRNA-1"/>
    <property type="gene ID" value="maker-PairedContig_4258-snap-gene-0.12"/>
</dbReference>
<keyword evidence="1" id="KW-0547">Nucleotide-binding</keyword>
<evidence type="ECO:0000256" key="1">
    <source>
        <dbReference type="ARBA" id="ARBA00022741"/>
    </source>
</evidence>
<feature type="domain" description="HIT" evidence="8">
    <location>
        <begin position="9"/>
        <end position="122"/>
    </location>
</feature>
<evidence type="ECO:0000256" key="3">
    <source>
        <dbReference type="ARBA" id="ARBA00024472"/>
    </source>
</evidence>
<dbReference type="SUPFAM" id="SSF54197">
    <property type="entry name" value="HIT-like"/>
    <property type="match status" value="1"/>
</dbReference>
<dbReference type="Gene3D" id="3.30.428.10">
    <property type="entry name" value="HIT-like"/>
    <property type="match status" value="1"/>
</dbReference>
<feature type="short sequence motif" description="Histidine triad motif" evidence="7">
    <location>
        <begin position="106"/>
        <end position="110"/>
    </location>
</feature>
<evidence type="ECO:0000313" key="9">
    <source>
        <dbReference type="WBParaSite" id="maker-PairedContig_4258-snap-gene-0.12-mRNA-1"/>
    </source>
</evidence>
<evidence type="ECO:0000256" key="7">
    <source>
        <dbReference type="PROSITE-ProRule" id="PRU00464"/>
    </source>
</evidence>
<evidence type="ECO:0000256" key="4">
    <source>
        <dbReference type="ARBA" id="ARBA00025764"/>
    </source>
</evidence>
<evidence type="ECO:0000259" key="8">
    <source>
        <dbReference type="PROSITE" id="PS51084"/>
    </source>
</evidence>
<dbReference type="PANTHER" id="PTHR12486:SF5">
    <property type="entry name" value="ADENOSINE 5'-MONOPHOSPHORAMIDASE HINT3"/>
    <property type="match status" value="1"/>
</dbReference>
<dbReference type="GO" id="GO:0000166">
    <property type="term" value="F:nucleotide binding"/>
    <property type="evidence" value="ECO:0007669"/>
    <property type="project" value="UniProtKB-KW"/>
</dbReference>
<dbReference type="PROSITE" id="PS51084">
    <property type="entry name" value="HIT_2"/>
    <property type="match status" value="1"/>
</dbReference>
<proteinExistence type="inferred from homology"/>
<dbReference type="STRING" id="6293.A0A1I8ERL5"/>
<dbReference type="GO" id="GO:0016787">
    <property type="term" value="F:hydrolase activity"/>
    <property type="evidence" value="ECO:0007669"/>
    <property type="project" value="UniProtKB-KW"/>
</dbReference>
<sequence length="205" mass="23427">MATAVQGCVFCSIIHGQHSKHLKSSDNAVVIQDRSPHAPHHYLILSKLHINQASDLTVVDLPLVKEMDRLGRDYLRETLKEKGEADTVEGFLRMGFHWSTFITVRHLHMHLLYPTREMNFIYRSIIFRSGRFFRTTKNVVDNLEKKKSADGRTDRKKEVKKSTPAAIGQNDVPYTTVVKEAFQAIIAFTGEYALDKYVEAKPEIA</sequence>
<protein>
    <recommendedName>
        <fullName evidence="5">Adenosine 5'-monophosphoramidase HINT3</fullName>
    </recommendedName>
    <alternativeName>
        <fullName evidence="6">Histidine triad nucleotide-binding protein 3</fullName>
    </alternativeName>
</protein>
<accession>A0A1I8ERL5</accession>
<evidence type="ECO:0000256" key="5">
    <source>
        <dbReference type="ARBA" id="ARBA00039802"/>
    </source>
</evidence>
<organism evidence="9">
    <name type="scientific">Wuchereria bancrofti</name>
    <dbReference type="NCBI Taxonomy" id="6293"/>
    <lineage>
        <taxon>Eukaryota</taxon>
        <taxon>Metazoa</taxon>
        <taxon>Ecdysozoa</taxon>
        <taxon>Nematoda</taxon>
        <taxon>Chromadorea</taxon>
        <taxon>Rhabditida</taxon>
        <taxon>Spirurina</taxon>
        <taxon>Spiruromorpha</taxon>
        <taxon>Filarioidea</taxon>
        <taxon>Onchocercidae</taxon>
        <taxon>Wuchereria</taxon>
    </lineage>
</organism>
<dbReference type="PANTHER" id="PTHR12486">
    <property type="entry name" value="APRATAXIN-RELATED"/>
    <property type="match status" value="1"/>
</dbReference>
<comment type="similarity">
    <text evidence="4">Belongs to the HINT family.</text>
</comment>
<dbReference type="InterPro" id="IPR036265">
    <property type="entry name" value="HIT-like_sf"/>
</dbReference>
<keyword evidence="2" id="KW-0378">Hydrolase</keyword>
<comment type="catalytic activity">
    <reaction evidence="3">
        <text>adenosine 5'-phosphoramidate + H2O = NH4(+) + AMP</text>
        <dbReference type="Rhea" id="RHEA:67916"/>
        <dbReference type="ChEBI" id="CHEBI:15377"/>
        <dbReference type="ChEBI" id="CHEBI:28938"/>
        <dbReference type="ChEBI" id="CHEBI:57890"/>
        <dbReference type="ChEBI" id="CHEBI:456215"/>
    </reaction>
</comment>
<dbReference type="Pfam" id="PF11969">
    <property type="entry name" value="DcpS_C"/>
    <property type="match status" value="1"/>
</dbReference>
<reference evidence="9" key="1">
    <citation type="submission" date="2016-11" db="UniProtKB">
        <authorList>
            <consortium name="WormBaseParasite"/>
        </authorList>
    </citation>
    <scope>IDENTIFICATION</scope>
    <source>
        <strain evidence="9">pt0022</strain>
    </source>
</reference>
<evidence type="ECO:0000256" key="6">
    <source>
        <dbReference type="ARBA" id="ARBA00042361"/>
    </source>
</evidence>
<dbReference type="InterPro" id="IPR011146">
    <property type="entry name" value="HIT-like"/>
</dbReference>